<keyword evidence="1" id="KW-0472">Membrane</keyword>
<evidence type="ECO:0000313" key="2">
    <source>
        <dbReference type="EMBL" id="TIH26219.1"/>
    </source>
</evidence>
<evidence type="ECO:0000256" key="1">
    <source>
        <dbReference type="SAM" id="Phobius"/>
    </source>
</evidence>
<protein>
    <submittedName>
        <fullName evidence="2">Uncharacterized protein</fullName>
    </submittedName>
</protein>
<gene>
    <name evidence="2" type="ORF">D4765_18980</name>
</gene>
<dbReference type="Proteomes" id="UP000306192">
    <property type="component" value="Unassembled WGS sequence"/>
</dbReference>
<name>A0A4T2B7I7_9MICO</name>
<keyword evidence="1" id="KW-1133">Transmembrane helix</keyword>
<keyword evidence="3" id="KW-1185">Reference proteome</keyword>
<dbReference type="RefSeq" id="WP_161580503.1">
    <property type="nucleotide sequence ID" value="NZ_QYRT01000091.1"/>
</dbReference>
<organism evidence="2 3">
    <name type="scientific">Subtercola vilae</name>
    <dbReference type="NCBI Taxonomy" id="2056433"/>
    <lineage>
        <taxon>Bacteria</taxon>
        <taxon>Bacillati</taxon>
        <taxon>Actinomycetota</taxon>
        <taxon>Actinomycetes</taxon>
        <taxon>Micrococcales</taxon>
        <taxon>Microbacteriaceae</taxon>
        <taxon>Subtercola</taxon>
    </lineage>
</organism>
<keyword evidence="1" id="KW-0812">Transmembrane</keyword>
<accession>A0A4T2B7I7</accession>
<dbReference type="AlphaFoldDB" id="A0A4T2B7I7"/>
<dbReference type="EMBL" id="QYRT01000091">
    <property type="protein sequence ID" value="TIH26219.1"/>
    <property type="molecule type" value="Genomic_DNA"/>
</dbReference>
<reference evidence="2 3" key="1">
    <citation type="journal article" date="2019" name="Microorganisms">
        <title>Systematic Affiliation and Genome Analysis of Subtercola vilae DB165(T) with Particular Emphasis on Cold Adaptation of an Isolate from a High-Altitude Cold Volcano Lake.</title>
        <authorList>
            <person name="Villalobos A.S."/>
            <person name="Wiese J."/>
            <person name="Imhoff J.F."/>
            <person name="Dorador C."/>
            <person name="Keller A."/>
            <person name="Hentschel U."/>
        </authorList>
    </citation>
    <scope>NUCLEOTIDE SEQUENCE [LARGE SCALE GENOMIC DNA]</scope>
    <source>
        <strain evidence="2 3">DB165</strain>
    </source>
</reference>
<feature type="transmembrane region" description="Helical" evidence="1">
    <location>
        <begin position="40"/>
        <end position="64"/>
    </location>
</feature>
<evidence type="ECO:0000313" key="3">
    <source>
        <dbReference type="Proteomes" id="UP000306192"/>
    </source>
</evidence>
<proteinExistence type="predicted"/>
<comment type="caution">
    <text evidence="2">The sequence shown here is derived from an EMBL/GenBank/DDBJ whole genome shotgun (WGS) entry which is preliminary data.</text>
</comment>
<sequence length="216" mass="22979">MKTNRRWIVLLAVLAVVILLARLIASTIQASQNGSGGVQLTLTVSVITIVVVILAAGVPIYVFYRRRTMGISELRAQFPGSVIITGIGYDEFAVGIVRLGRSEFGAAWQASVHTTKRTRFTLLVFSADGLTLWNASSKPTQVGAIPNSLIASIGTGTIAYAYGERVSLVVTVGLTGQSIRLPWLVMKDTGGGILPRDSAGISKVLQAIHDIVQTDS</sequence>